<dbReference type="EMBL" id="CM042882">
    <property type="protein sequence ID" value="KAI4384138.1"/>
    <property type="molecule type" value="Genomic_DNA"/>
</dbReference>
<evidence type="ECO:0000313" key="2">
    <source>
        <dbReference type="Proteomes" id="UP001057402"/>
    </source>
</evidence>
<proteinExistence type="predicted"/>
<dbReference type="Proteomes" id="UP001057402">
    <property type="component" value="Chromosome 3"/>
</dbReference>
<keyword evidence="2" id="KW-1185">Reference proteome</keyword>
<comment type="caution">
    <text evidence="1">The sequence shown here is derived from an EMBL/GenBank/DDBJ whole genome shotgun (WGS) entry which is preliminary data.</text>
</comment>
<evidence type="ECO:0000313" key="1">
    <source>
        <dbReference type="EMBL" id="KAI4384138.1"/>
    </source>
</evidence>
<name>A0ACB9S3D6_9MYRT</name>
<accession>A0ACB9S3D6</accession>
<gene>
    <name evidence="1" type="ORF">MLD38_009902</name>
</gene>
<protein>
    <submittedName>
        <fullName evidence="1">Uncharacterized protein</fullName>
    </submittedName>
</protein>
<sequence length="661" mass="72203">MTSIGGSSSGLFWRRVRFSGLHVPRFDPPAEDVASCFRLCRLSVLALFVVAALVIPVVESGDAEALLALKALGDPLHVLPWPEGGDACRWRGVRDCLGGRVTKLVLEYLNLTGGNSISGDIPDLSPLVNLKSVYLSDNNFSGVIPPSLDRLHRLKVIVLAGNRISREIPESLMRLPRLYVLYLQDNELTGKIPALNQTSLRSFNVSNNLLSGEIPVTPTMLRFDSLSFTGNLQLCGEQVGKPCTSTGVEAPTISSSGTSVSTESLKAPNHKKRRIIAIIAGTVGGFLLIVCCLVICAVIVSALGKRHVRDTVADGRAKPVEASGSDYREKQEEFSWEGESLGSLVFLGPGDRQMSYSLEDLLKASAESLGRGGLGSTYKAIMESGFTVTVKRLKDSRYPHIDEFRRHMDLVGSLRHPNMVPLRAYFQAKEERLLVYDYFPNGSLFTLVHGSRTSGDGKPLHWTSCLKIAEDLAAGLHYIHQSHGLTHGNLKSSNVLLGPDFESCLTDYGLNCFRDPDSIGEPSATPQFYMAPECRDPGRPPTLPSDIYSFGVLLLELLTGKSLFQDLTQEQIPGWVKSAREEETESGEDPETALSNDASEEKLRALMHIAIDCLCNVPDNRPTAREVMKMIRDARSESNASSNGSDQSPGRWLDTVHGLPK</sequence>
<reference evidence="2" key="1">
    <citation type="journal article" date="2023" name="Front. Plant Sci.">
        <title>Chromosomal-level genome assembly of Melastoma candidum provides insights into trichome evolution.</title>
        <authorList>
            <person name="Zhong Y."/>
            <person name="Wu W."/>
            <person name="Sun C."/>
            <person name="Zou P."/>
            <person name="Liu Y."/>
            <person name="Dai S."/>
            <person name="Zhou R."/>
        </authorList>
    </citation>
    <scope>NUCLEOTIDE SEQUENCE [LARGE SCALE GENOMIC DNA]</scope>
</reference>
<organism evidence="1 2">
    <name type="scientific">Melastoma candidum</name>
    <dbReference type="NCBI Taxonomy" id="119954"/>
    <lineage>
        <taxon>Eukaryota</taxon>
        <taxon>Viridiplantae</taxon>
        <taxon>Streptophyta</taxon>
        <taxon>Embryophyta</taxon>
        <taxon>Tracheophyta</taxon>
        <taxon>Spermatophyta</taxon>
        <taxon>Magnoliopsida</taxon>
        <taxon>eudicotyledons</taxon>
        <taxon>Gunneridae</taxon>
        <taxon>Pentapetalae</taxon>
        <taxon>rosids</taxon>
        <taxon>malvids</taxon>
        <taxon>Myrtales</taxon>
        <taxon>Melastomataceae</taxon>
        <taxon>Melastomatoideae</taxon>
        <taxon>Melastomateae</taxon>
        <taxon>Melastoma</taxon>
    </lineage>
</organism>